<comment type="subcellular location">
    <subcellularLocation>
        <location evidence="1">Cell membrane</location>
        <topology evidence="1">Multi-pass membrane protein</topology>
    </subcellularLocation>
</comment>
<accession>A0ABS9WE11</accession>
<feature type="transmembrane region" description="Helical" evidence="8">
    <location>
        <begin position="436"/>
        <end position="457"/>
    </location>
</feature>
<dbReference type="PANTHER" id="PTHR23513:SF9">
    <property type="entry name" value="ENTEROBACTIN EXPORTER ENTS"/>
    <property type="match status" value="1"/>
</dbReference>
<evidence type="ECO:0000256" key="2">
    <source>
        <dbReference type="ARBA" id="ARBA00022448"/>
    </source>
</evidence>
<feature type="transmembrane region" description="Helical" evidence="8">
    <location>
        <begin position="282"/>
        <end position="303"/>
    </location>
</feature>
<feature type="transmembrane region" description="Helical" evidence="8">
    <location>
        <begin position="408"/>
        <end position="430"/>
    </location>
</feature>
<proteinExistence type="predicted"/>
<keyword evidence="10" id="KW-1185">Reference proteome</keyword>
<feature type="transmembrane region" description="Helical" evidence="8">
    <location>
        <begin position="164"/>
        <end position="186"/>
    </location>
</feature>
<dbReference type="PANTHER" id="PTHR23513">
    <property type="entry name" value="INTEGRAL MEMBRANE EFFLUX PROTEIN-RELATED"/>
    <property type="match status" value="1"/>
</dbReference>
<feature type="transmembrane region" description="Helical" evidence="8">
    <location>
        <begin position="315"/>
        <end position="338"/>
    </location>
</feature>
<dbReference type="InterPro" id="IPR036259">
    <property type="entry name" value="MFS_trans_sf"/>
</dbReference>
<feature type="transmembrane region" description="Helical" evidence="8">
    <location>
        <begin position="373"/>
        <end position="396"/>
    </location>
</feature>
<feature type="region of interest" description="Disordered" evidence="7">
    <location>
        <begin position="1"/>
        <end position="52"/>
    </location>
</feature>
<evidence type="ECO:0000256" key="6">
    <source>
        <dbReference type="ARBA" id="ARBA00023136"/>
    </source>
</evidence>
<gene>
    <name evidence="9" type="ORF">LPT13_01885</name>
</gene>
<dbReference type="CDD" id="cd06173">
    <property type="entry name" value="MFS_MefA_like"/>
    <property type="match status" value="1"/>
</dbReference>
<dbReference type="Pfam" id="PF05977">
    <property type="entry name" value="MFS_3"/>
    <property type="match status" value="1"/>
</dbReference>
<feature type="transmembrane region" description="Helical" evidence="8">
    <location>
        <begin position="233"/>
        <end position="252"/>
    </location>
</feature>
<sequence>MTDPASRDAAAPAPHDPAEPDAAPARDAAAPAPHNPAKPGATPAEPGAPAASSDAPLLSAAGLPLPRNWLAIIAFIWGGQAVSMITSYAAGYAMVWYVTETTGSALVLAAMSICAMLPIGLVSPFGGVAADKHNRKLIMIVADGGIGVVSLVAGLLILAGDVSLPLLVVVCIARAVGQAFHGPAMMAAMPMLVPERHLLRINTLDQLLASVAGIGAPAFGIFLYTTLGFSSVMLLDFAGAVVAVAGLLLAKIPTVVDEQAERQHVLANLRDGWHAVAANRGLLILVAGVTLGMVTFGPLSALFPLMTYDHFGGDGYAASLTEAAFGVGMLAGSLILMAWGGGRRLAGLIAVAAVIVGAATAACGLLPPDGFGAFLALTAVMAVACAWFNGPLVTLTQRNVPDEKMGRAMGLLTAAMGLATPAGVAVGGVLAEAVGVAPFFVADGLACLALGPVIYLFKSVRALDAPKE</sequence>
<evidence type="ECO:0000256" key="8">
    <source>
        <dbReference type="SAM" id="Phobius"/>
    </source>
</evidence>
<evidence type="ECO:0000256" key="1">
    <source>
        <dbReference type="ARBA" id="ARBA00004651"/>
    </source>
</evidence>
<dbReference type="EMBL" id="JAJMLW010000001">
    <property type="protein sequence ID" value="MCI2241101.1"/>
    <property type="molecule type" value="Genomic_DNA"/>
</dbReference>
<evidence type="ECO:0000256" key="5">
    <source>
        <dbReference type="ARBA" id="ARBA00022989"/>
    </source>
</evidence>
<evidence type="ECO:0000256" key="4">
    <source>
        <dbReference type="ARBA" id="ARBA00022692"/>
    </source>
</evidence>
<keyword evidence="4 8" id="KW-0812">Transmembrane</keyword>
<evidence type="ECO:0000256" key="3">
    <source>
        <dbReference type="ARBA" id="ARBA00022475"/>
    </source>
</evidence>
<feature type="transmembrane region" description="Helical" evidence="8">
    <location>
        <begin position="207"/>
        <end position="227"/>
    </location>
</feature>
<evidence type="ECO:0000313" key="10">
    <source>
        <dbReference type="Proteomes" id="UP001430755"/>
    </source>
</evidence>
<comment type="caution">
    <text evidence="9">The sequence shown here is derived from an EMBL/GenBank/DDBJ whole genome shotgun (WGS) entry which is preliminary data.</text>
</comment>
<dbReference type="Proteomes" id="UP001430755">
    <property type="component" value="Unassembled WGS sequence"/>
</dbReference>
<keyword evidence="6 8" id="KW-0472">Membrane</keyword>
<evidence type="ECO:0000256" key="7">
    <source>
        <dbReference type="SAM" id="MobiDB-lite"/>
    </source>
</evidence>
<keyword evidence="2" id="KW-0813">Transport</keyword>
<feature type="compositionally biased region" description="Low complexity" evidence="7">
    <location>
        <begin position="1"/>
        <end position="13"/>
    </location>
</feature>
<feature type="transmembrane region" description="Helical" evidence="8">
    <location>
        <begin position="104"/>
        <end position="125"/>
    </location>
</feature>
<feature type="compositionally biased region" description="Low complexity" evidence="7">
    <location>
        <begin position="20"/>
        <end position="52"/>
    </location>
</feature>
<dbReference type="InterPro" id="IPR010290">
    <property type="entry name" value="TM_effector"/>
</dbReference>
<name>A0ABS9WE11_9ACTN</name>
<protein>
    <submittedName>
        <fullName evidence="9">MFS transporter</fullName>
    </submittedName>
</protein>
<feature type="transmembrane region" description="Helical" evidence="8">
    <location>
        <begin position="345"/>
        <end position="367"/>
    </location>
</feature>
<feature type="transmembrane region" description="Helical" evidence="8">
    <location>
        <begin position="69"/>
        <end position="98"/>
    </location>
</feature>
<feature type="transmembrane region" description="Helical" evidence="8">
    <location>
        <begin position="137"/>
        <end position="158"/>
    </location>
</feature>
<keyword evidence="5 8" id="KW-1133">Transmembrane helix</keyword>
<dbReference type="RefSeq" id="WP_242162927.1">
    <property type="nucleotide sequence ID" value="NZ_JAJMLW010000001.1"/>
</dbReference>
<dbReference type="Gene3D" id="1.20.1250.20">
    <property type="entry name" value="MFS general substrate transporter like domains"/>
    <property type="match status" value="1"/>
</dbReference>
<organism evidence="9 10">
    <name type="scientific">Adlercreutzia faecimuris</name>
    <dbReference type="NCBI Taxonomy" id="2897341"/>
    <lineage>
        <taxon>Bacteria</taxon>
        <taxon>Bacillati</taxon>
        <taxon>Actinomycetota</taxon>
        <taxon>Coriobacteriia</taxon>
        <taxon>Eggerthellales</taxon>
        <taxon>Eggerthellaceae</taxon>
        <taxon>Adlercreutzia</taxon>
    </lineage>
</organism>
<reference evidence="9" key="1">
    <citation type="submission" date="2021-11" db="EMBL/GenBank/DDBJ databases">
        <title>A Novel Adlercreutzia Species, isolated from a Allomyrina dichotoma larva feces.</title>
        <authorList>
            <person name="Suh M.K."/>
        </authorList>
    </citation>
    <scope>NUCLEOTIDE SEQUENCE</scope>
    <source>
        <strain evidence="9">JBNU-10</strain>
    </source>
</reference>
<dbReference type="SUPFAM" id="SSF103473">
    <property type="entry name" value="MFS general substrate transporter"/>
    <property type="match status" value="1"/>
</dbReference>
<keyword evidence="3" id="KW-1003">Cell membrane</keyword>
<evidence type="ECO:0000313" key="9">
    <source>
        <dbReference type="EMBL" id="MCI2241101.1"/>
    </source>
</evidence>